<evidence type="ECO:0000256" key="1">
    <source>
        <dbReference type="ARBA" id="ARBA00004117"/>
    </source>
</evidence>
<protein>
    <recommendedName>
        <fullName evidence="3 6">Flagellar basal body rod protein FlgB</fullName>
    </recommendedName>
</protein>
<evidence type="ECO:0000256" key="6">
    <source>
        <dbReference type="PIRNR" id="PIRNR002889"/>
    </source>
</evidence>
<accession>A0A4R3YFM0</accession>
<comment type="subcellular location">
    <subcellularLocation>
        <location evidence="1 6">Bacterial flagellum basal body</location>
    </subcellularLocation>
</comment>
<dbReference type="GO" id="GO:0071978">
    <property type="term" value="P:bacterial-type flagellum-dependent swarming motility"/>
    <property type="evidence" value="ECO:0007669"/>
    <property type="project" value="TreeGrafter"/>
</dbReference>
<dbReference type="RefSeq" id="WP_124947376.1">
    <property type="nucleotide sequence ID" value="NZ_BHVT01000073.1"/>
</dbReference>
<evidence type="ECO:0000313" key="9">
    <source>
        <dbReference type="Proteomes" id="UP000295367"/>
    </source>
</evidence>
<evidence type="ECO:0000256" key="3">
    <source>
        <dbReference type="ARBA" id="ARBA00014376"/>
    </source>
</evidence>
<dbReference type="GO" id="GO:0030694">
    <property type="term" value="C:bacterial-type flagellum basal body, rod"/>
    <property type="evidence" value="ECO:0007669"/>
    <property type="project" value="InterPro"/>
</dbReference>
<dbReference type="InterPro" id="IPR019776">
    <property type="entry name" value="Flagellar_basal_body_rod_CS"/>
</dbReference>
<dbReference type="InterPro" id="IPR001444">
    <property type="entry name" value="Flag_bb_rod_N"/>
</dbReference>
<dbReference type="PIRSF" id="PIRSF002889">
    <property type="entry name" value="Rod_FlgB"/>
    <property type="match status" value="1"/>
</dbReference>
<dbReference type="Proteomes" id="UP000295367">
    <property type="component" value="Unassembled WGS sequence"/>
</dbReference>
<keyword evidence="8" id="KW-0282">Flagellum</keyword>
<feature type="domain" description="Flagellar basal body rod protein N-terminal" evidence="7">
    <location>
        <begin position="14"/>
        <end position="39"/>
    </location>
</feature>
<dbReference type="AlphaFoldDB" id="A0A4R3YFM0"/>
<evidence type="ECO:0000313" key="8">
    <source>
        <dbReference type="EMBL" id="TCV90732.1"/>
    </source>
</evidence>
<keyword evidence="4 6" id="KW-0975">Bacterial flagellum</keyword>
<dbReference type="Pfam" id="PF00460">
    <property type="entry name" value="Flg_bb_rod"/>
    <property type="match status" value="1"/>
</dbReference>
<comment type="caution">
    <text evidence="8">The sequence shown here is derived from an EMBL/GenBank/DDBJ whole genome shotgun (WGS) entry which is preliminary data.</text>
</comment>
<dbReference type="NCBIfam" id="TIGR01396">
    <property type="entry name" value="FlgB"/>
    <property type="match status" value="1"/>
</dbReference>
<gene>
    <name evidence="8" type="ORF">EDC63_101706</name>
</gene>
<proteinExistence type="inferred from homology"/>
<evidence type="ECO:0000256" key="4">
    <source>
        <dbReference type="ARBA" id="ARBA00023143"/>
    </source>
</evidence>
<comment type="function">
    <text evidence="5 6">Structural component of flagellum, the bacterial motility apparatus. Part of the rod structure of flagellar basal body.</text>
</comment>
<reference evidence="8 9" key="1">
    <citation type="submission" date="2019-03" db="EMBL/GenBank/DDBJ databases">
        <title>Genomic Encyclopedia of Type Strains, Phase IV (KMG-IV): sequencing the most valuable type-strain genomes for metagenomic binning, comparative biology and taxonomic classification.</title>
        <authorList>
            <person name="Goeker M."/>
        </authorList>
    </citation>
    <scope>NUCLEOTIDE SEQUENCE [LARGE SCALE GENOMIC DNA]</scope>
    <source>
        <strain evidence="8 9">DSM 100309</strain>
    </source>
</reference>
<comment type="subunit">
    <text evidence="6">The basal body constitutes a major portion of the flagellar organelle and consists of a number of rings mounted on a central rod.</text>
</comment>
<dbReference type="PANTHER" id="PTHR30435">
    <property type="entry name" value="FLAGELLAR PROTEIN"/>
    <property type="match status" value="1"/>
</dbReference>
<keyword evidence="8" id="KW-0966">Cell projection</keyword>
<name>A0A4R3YFM0_9PROT</name>
<keyword evidence="9" id="KW-1185">Reference proteome</keyword>
<evidence type="ECO:0000256" key="5">
    <source>
        <dbReference type="ARBA" id="ARBA00024934"/>
    </source>
</evidence>
<evidence type="ECO:0000256" key="2">
    <source>
        <dbReference type="ARBA" id="ARBA00009677"/>
    </source>
</evidence>
<comment type="similarity">
    <text evidence="2 6">Belongs to the flagella basal body rod proteins family.</text>
</comment>
<dbReference type="EMBL" id="SMCO01000001">
    <property type="protein sequence ID" value="TCV90732.1"/>
    <property type="molecule type" value="Genomic_DNA"/>
</dbReference>
<sequence length="133" mass="14301">MMKGMSSVNNFFEDALNLRAHRQQMLASNIANADTPNYKAVDVDFASVLKGAQSARGVLPMDTSASAHIKGHAGGPLNAAEMYRVPSQASIDGNTVDTNVEMAQFTDNAIHYQAVLSFLNAEVQMRKSAIQGQ</sequence>
<dbReference type="InterPro" id="IPR006300">
    <property type="entry name" value="FlgB"/>
</dbReference>
<organism evidence="8 9">
    <name type="scientific">Sulfurirhabdus autotrophica</name>
    <dbReference type="NCBI Taxonomy" id="1706046"/>
    <lineage>
        <taxon>Bacteria</taxon>
        <taxon>Pseudomonadati</taxon>
        <taxon>Pseudomonadota</taxon>
        <taxon>Betaproteobacteria</taxon>
        <taxon>Nitrosomonadales</taxon>
        <taxon>Sulfuricellaceae</taxon>
        <taxon>Sulfurirhabdus</taxon>
    </lineage>
</organism>
<dbReference type="OrthoDB" id="9788334at2"/>
<keyword evidence="8" id="KW-0969">Cilium</keyword>
<dbReference type="PANTHER" id="PTHR30435:SF12">
    <property type="entry name" value="FLAGELLAR BASAL BODY ROD PROTEIN FLGB"/>
    <property type="match status" value="1"/>
</dbReference>
<evidence type="ECO:0000259" key="7">
    <source>
        <dbReference type="Pfam" id="PF00460"/>
    </source>
</evidence>
<dbReference type="PROSITE" id="PS00588">
    <property type="entry name" value="FLAGELLA_BB_ROD"/>
    <property type="match status" value="1"/>
</dbReference>